<comment type="cofactor">
    <cofactor evidence="1">
        <name>Mg(2+)</name>
        <dbReference type="ChEBI" id="CHEBI:18420"/>
    </cofactor>
</comment>
<dbReference type="Pfam" id="PF01850">
    <property type="entry name" value="PIN"/>
    <property type="match status" value="1"/>
</dbReference>
<sequence>MAGDPGYLIDVSAVGRMMRPDVVVAWREQVAAGQVGLCQATALQLLGSARTGEEYARMRTGLTTVYTAWSMPPDVFRLAEEYQERLARQGELRLGHPAALLPAATAAHHGLTLLHYDEGLDRLGRLVGLPTRWLAEPGSID</sequence>
<evidence type="ECO:0000259" key="8">
    <source>
        <dbReference type="Pfam" id="PF01850"/>
    </source>
</evidence>
<protein>
    <recommendedName>
        <fullName evidence="8">PIN domain-containing protein</fullName>
    </recommendedName>
</protein>
<dbReference type="SUPFAM" id="SSF88723">
    <property type="entry name" value="PIN domain-like"/>
    <property type="match status" value="1"/>
</dbReference>
<evidence type="ECO:0000256" key="1">
    <source>
        <dbReference type="ARBA" id="ARBA00001946"/>
    </source>
</evidence>
<keyword evidence="4" id="KW-0479">Metal-binding</keyword>
<evidence type="ECO:0000256" key="4">
    <source>
        <dbReference type="ARBA" id="ARBA00022723"/>
    </source>
</evidence>
<name>A0A1H7S737_STRJI</name>
<dbReference type="Gene3D" id="3.40.50.1010">
    <property type="entry name" value="5'-nuclease"/>
    <property type="match status" value="1"/>
</dbReference>
<gene>
    <name evidence="9" type="ORF">SAMN05414137_111184</name>
</gene>
<accession>A0A1H7S737</accession>
<evidence type="ECO:0000256" key="2">
    <source>
        <dbReference type="ARBA" id="ARBA00022649"/>
    </source>
</evidence>
<keyword evidence="3" id="KW-0540">Nuclease</keyword>
<evidence type="ECO:0000256" key="6">
    <source>
        <dbReference type="ARBA" id="ARBA00022842"/>
    </source>
</evidence>
<dbReference type="AlphaFoldDB" id="A0A1H7S737"/>
<organism evidence="9 10">
    <name type="scientific">Streptacidiphilus jiangxiensis</name>
    <dbReference type="NCBI Taxonomy" id="235985"/>
    <lineage>
        <taxon>Bacteria</taxon>
        <taxon>Bacillati</taxon>
        <taxon>Actinomycetota</taxon>
        <taxon>Actinomycetes</taxon>
        <taxon>Kitasatosporales</taxon>
        <taxon>Streptomycetaceae</taxon>
        <taxon>Streptacidiphilus</taxon>
    </lineage>
</organism>
<evidence type="ECO:0000256" key="5">
    <source>
        <dbReference type="ARBA" id="ARBA00022801"/>
    </source>
</evidence>
<dbReference type="GO" id="GO:0046872">
    <property type="term" value="F:metal ion binding"/>
    <property type="evidence" value="ECO:0007669"/>
    <property type="project" value="UniProtKB-KW"/>
</dbReference>
<dbReference type="GO" id="GO:0004518">
    <property type="term" value="F:nuclease activity"/>
    <property type="evidence" value="ECO:0007669"/>
    <property type="project" value="UniProtKB-KW"/>
</dbReference>
<dbReference type="RefSeq" id="WP_052438785.1">
    <property type="nucleotide sequence ID" value="NZ_BBPN01000015.1"/>
</dbReference>
<evidence type="ECO:0000256" key="7">
    <source>
        <dbReference type="ARBA" id="ARBA00038093"/>
    </source>
</evidence>
<evidence type="ECO:0000256" key="3">
    <source>
        <dbReference type="ARBA" id="ARBA00022722"/>
    </source>
</evidence>
<dbReference type="PANTHER" id="PTHR33653">
    <property type="entry name" value="RIBONUCLEASE VAPC2"/>
    <property type="match status" value="1"/>
</dbReference>
<evidence type="ECO:0000313" key="10">
    <source>
        <dbReference type="Proteomes" id="UP000183015"/>
    </source>
</evidence>
<dbReference type="PANTHER" id="PTHR33653:SF1">
    <property type="entry name" value="RIBONUCLEASE VAPC2"/>
    <property type="match status" value="1"/>
</dbReference>
<dbReference type="Proteomes" id="UP000183015">
    <property type="component" value="Unassembled WGS sequence"/>
</dbReference>
<dbReference type="eggNOG" id="COG1487">
    <property type="taxonomic scope" value="Bacteria"/>
</dbReference>
<proteinExistence type="inferred from homology"/>
<keyword evidence="6" id="KW-0460">Magnesium</keyword>
<dbReference type="STRING" id="235985.SAMN05414137_111184"/>
<dbReference type="EMBL" id="FOAZ01000011">
    <property type="protein sequence ID" value="SEL68109.1"/>
    <property type="molecule type" value="Genomic_DNA"/>
</dbReference>
<dbReference type="InterPro" id="IPR050556">
    <property type="entry name" value="Type_II_TA_system_RNase"/>
</dbReference>
<reference evidence="10" key="1">
    <citation type="submission" date="2016-10" db="EMBL/GenBank/DDBJ databases">
        <authorList>
            <person name="Varghese N."/>
        </authorList>
    </citation>
    <scope>NUCLEOTIDE SEQUENCE [LARGE SCALE GENOMIC DNA]</scope>
    <source>
        <strain evidence="10">DSM 45096 / BCRC 16803 / CGMCC 4.1857 / CIP 109030 / JCM 12277 / KCTC 19219 / NBRC 100920 / 33214</strain>
    </source>
</reference>
<keyword evidence="10" id="KW-1185">Reference proteome</keyword>
<keyword evidence="2" id="KW-1277">Toxin-antitoxin system</keyword>
<dbReference type="InterPro" id="IPR029060">
    <property type="entry name" value="PIN-like_dom_sf"/>
</dbReference>
<evidence type="ECO:0000313" key="9">
    <source>
        <dbReference type="EMBL" id="SEL68109.1"/>
    </source>
</evidence>
<feature type="domain" description="PIN" evidence="8">
    <location>
        <begin position="7"/>
        <end position="125"/>
    </location>
</feature>
<dbReference type="InterPro" id="IPR002716">
    <property type="entry name" value="PIN_dom"/>
</dbReference>
<comment type="similarity">
    <text evidence="7">Belongs to the PINc/VapC protein family.</text>
</comment>
<dbReference type="GO" id="GO:0016787">
    <property type="term" value="F:hydrolase activity"/>
    <property type="evidence" value="ECO:0007669"/>
    <property type="project" value="UniProtKB-KW"/>
</dbReference>
<keyword evidence="5" id="KW-0378">Hydrolase</keyword>
<dbReference type="OrthoDB" id="5185254at2"/>